<dbReference type="RefSeq" id="WP_322134877.1">
    <property type="nucleotide sequence ID" value="NZ_CP085036.1"/>
</dbReference>
<dbReference type="InterPro" id="IPR041698">
    <property type="entry name" value="Methyltransf_25"/>
</dbReference>
<dbReference type="Gene3D" id="3.40.50.150">
    <property type="entry name" value="Vaccinia Virus protein VP39"/>
    <property type="match status" value="1"/>
</dbReference>
<dbReference type="Pfam" id="PF13649">
    <property type="entry name" value="Methyltransf_25"/>
    <property type="match status" value="1"/>
</dbReference>
<sequence>MSTSEAFDYWEARYRDGKTWSGNVNAALEREVADVAPGTALDLGSGEGGDALWLARRGWRVTAVDISPSAIAIGQAEQDAADDITWVAADLAEWVPPQQYDLVTASFLHSTVELPRERILRRAAQAVASGGLLVIIGHVGVPHWASEEMHQHAEELPTPDEVYTSLFASDSPLSDDDWTVVTNALVERDSHHGGSITDGILTLRRA</sequence>
<gene>
    <name evidence="3" type="ORF">M2152_002786</name>
</gene>
<dbReference type="EMBL" id="JARXVQ010000001">
    <property type="protein sequence ID" value="MDH6182604.1"/>
    <property type="molecule type" value="Genomic_DNA"/>
</dbReference>
<dbReference type="InterPro" id="IPR029063">
    <property type="entry name" value="SAM-dependent_MTases_sf"/>
</dbReference>
<dbReference type="SUPFAM" id="SSF53335">
    <property type="entry name" value="S-adenosyl-L-methionine-dependent methyltransferases"/>
    <property type="match status" value="1"/>
</dbReference>
<dbReference type="Proteomes" id="UP001160142">
    <property type="component" value="Unassembled WGS sequence"/>
</dbReference>
<dbReference type="PANTHER" id="PTHR43861:SF3">
    <property type="entry name" value="PUTATIVE (AFU_ORTHOLOGUE AFUA_2G14390)-RELATED"/>
    <property type="match status" value="1"/>
</dbReference>
<keyword evidence="3" id="KW-0489">Methyltransferase</keyword>
<dbReference type="GO" id="GO:0032259">
    <property type="term" value="P:methylation"/>
    <property type="evidence" value="ECO:0007669"/>
    <property type="project" value="UniProtKB-KW"/>
</dbReference>
<evidence type="ECO:0000256" key="1">
    <source>
        <dbReference type="ARBA" id="ARBA00022679"/>
    </source>
</evidence>
<dbReference type="CDD" id="cd02440">
    <property type="entry name" value="AdoMet_MTases"/>
    <property type="match status" value="1"/>
</dbReference>
<organism evidence="3 4">
    <name type="scientific">Antiquaquibacter oligotrophicus</name>
    <dbReference type="NCBI Taxonomy" id="2880260"/>
    <lineage>
        <taxon>Bacteria</taxon>
        <taxon>Bacillati</taxon>
        <taxon>Actinomycetota</taxon>
        <taxon>Actinomycetes</taxon>
        <taxon>Micrococcales</taxon>
        <taxon>Microbacteriaceae</taxon>
        <taxon>Antiquaquibacter</taxon>
    </lineage>
</organism>
<keyword evidence="4" id="KW-1185">Reference proteome</keyword>
<reference evidence="3 4" key="1">
    <citation type="submission" date="2023-04" db="EMBL/GenBank/DDBJ databases">
        <title>Genome Encyclopedia of Bacteria and Archaea VI: Functional Genomics of Type Strains.</title>
        <authorList>
            <person name="Whitman W."/>
        </authorList>
    </citation>
    <scope>NUCLEOTIDE SEQUENCE [LARGE SCALE GENOMIC DNA]</scope>
    <source>
        <strain evidence="3 4">SG_E_30_P1</strain>
    </source>
</reference>
<dbReference type="PANTHER" id="PTHR43861">
    <property type="entry name" value="TRANS-ACONITATE 2-METHYLTRANSFERASE-RELATED"/>
    <property type="match status" value="1"/>
</dbReference>
<proteinExistence type="predicted"/>
<protein>
    <submittedName>
        <fullName evidence="3">SAM-dependent methyltransferase</fullName>
    </submittedName>
</protein>
<dbReference type="GO" id="GO:0008168">
    <property type="term" value="F:methyltransferase activity"/>
    <property type="evidence" value="ECO:0007669"/>
    <property type="project" value="UniProtKB-KW"/>
</dbReference>
<accession>A0ABT6KTS9</accession>
<feature type="domain" description="Methyltransferase" evidence="2">
    <location>
        <begin position="41"/>
        <end position="131"/>
    </location>
</feature>
<evidence type="ECO:0000313" key="4">
    <source>
        <dbReference type="Proteomes" id="UP001160142"/>
    </source>
</evidence>
<evidence type="ECO:0000259" key="2">
    <source>
        <dbReference type="Pfam" id="PF13649"/>
    </source>
</evidence>
<keyword evidence="1" id="KW-0808">Transferase</keyword>
<evidence type="ECO:0000313" key="3">
    <source>
        <dbReference type="EMBL" id="MDH6182604.1"/>
    </source>
</evidence>
<name>A0ABT6KTS9_9MICO</name>
<comment type="caution">
    <text evidence="3">The sequence shown here is derived from an EMBL/GenBank/DDBJ whole genome shotgun (WGS) entry which is preliminary data.</text>
</comment>